<evidence type="ECO:0000259" key="4">
    <source>
        <dbReference type="Pfam" id="PF14870"/>
    </source>
</evidence>
<reference evidence="5 6" key="1">
    <citation type="submission" date="2019-11" db="EMBL/GenBank/DDBJ databases">
        <title>Novel species isolated from a subtropical stream in China.</title>
        <authorList>
            <person name="Lu H."/>
        </authorList>
    </citation>
    <scope>NUCLEOTIDE SEQUENCE [LARGE SCALE GENOMIC DNA]</scope>
    <source>
        <strain evidence="5 6">FT92W</strain>
    </source>
</reference>
<dbReference type="RefSeq" id="WP_154372349.1">
    <property type="nucleotide sequence ID" value="NZ_WKJJ01000004.1"/>
</dbReference>
<feature type="domain" description="Photosynthesis system II assembly factor Ycf48/Hcf136-like" evidence="4">
    <location>
        <begin position="67"/>
        <end position="125"/>
    </location>
</feature>
<dbReference type="InterPro" id="IPR015943">
    <property type="entry name" value="WD40/YVTN_repeat-like_dom_sf"/>
</dbReference>
<dbReference type="GO" id="GO:0015979">
    <property type="term" value="P:photosynthesis"/>
    <property type="evidence" value="ECO:0007669"/>
    <property type="project" value="UniProtKB-KW"/>
</dbReference>
<sequence length="361" mass="37976">MRFVQSFIFRGLACALQAIVLAVAPAAPSAAAPAFQPPQDQGAMPSRLAATSPILALARAGSRIVGVGLRGHIVISDDGGRQWTQAASPVSSDLLAVSFPTARLGWAVGHGGVVLHSADGGATWTCQLDGREASALAIRHYQAQLDAGNNVGQFLKREQSLAVDGTQPFLDVYFDSATSGYVVGTFNRLFRTQDGGKTWTPWMERSDNPDELHFYAIRGGAHGLYLAGEQGMVWRLDAASQRFVAMRTPYKGTLFGVVSTGPGGLLVFGMRGSLLRTEDEGKTWQTLSTGTPAGITSGAVLQDGAIVLVNQAGGIDLSRDNGKSFTTYKSARPMSYFGVAALGGNQIALAGSEGVRLESVK</sequence>
<feature type="chain" id="PRO_5031247612" description="Photosynthesis system II assembly factor Ycf48/Hcf136-like domain-containing protein" evidence="3">
    <location>
        <begin position="27"/>
        <end position="361"/>
    </location>
</feature>
<keyword evidence="6" id="KW-1185">Reference proteome</keyword>
<protein>
    <recommendedName>
        <fullName evidence="4">Photosynthesis system II assembly factor Ycf48/Hcf136-like domain-containing protein</fullName>
    </recommendedName>
</protein>
<dbReference type="InterPro" id="IPR028203">
    <property type="entry name" value="PSII_CF48-like_dom"/>
</dbReference>
<comment type="caution">
    <text evidence="5">The sequence shown here is derived from an EMBL/GenBank/DDBJ whole genome shotgun (WGS) entry which is preliminary data.</text>
</comment>
<dbReference type="AlphaFoldDB" id="A0A7X2ILB5"/>
<evidence type="ECO:0000256" key="3">
    <source>
        <dbReference type="SAM" id="SignalP"/>
    </source>
</evidence>
<dbReference type="Gene3D" id="2.130.10.10">
    <property type="entry name" value="YVTN repeat-like/Quinoprotein amine dehydrogenase"/>
    <property type="match status" value="1"/>
</dbReference>
<dbReference type="SUPFAM" id="SSF110296">
    <property type="entry name" value="Oligoxyloglucan reducing end-specific cellobiohydrolase"/>
    <property type="match status" value="1"/>
</dbReference>
<gene>
    <name evidence="5" type="ORF">GJ700_07900</name>
</gene>
<evidence type="ECO:0000256" key="2">
    <source>
        <dbReference type="ARBA" id="ARBA00023276"/>
    </source>
</evidence>
<proteinExistence type="predicted"/>
<dbReference type="Pfam" id="PF14870">
    <property type="entry name" value="PSII_BNR"/>
    <property type="match status" value="2"/>
</dbReference>
<name>A0A7X2ILB5_9BURK</name>
<keyword evidence="2" id="KW-0604">Photosystem II</keyword>
<evidence type="ECO:0000313" key="6">
    <source>
        <dbReference type="Proteomes" id="UP000446768"/>
    </source>
</evidence>
<keyword evidence="1" id="KW-0602">Photosynthesis</keyword>
<evidence type="ECO:0000256" key="1">
    <source>
        <dbReference type="ARBA" id="ARBA00022531"/>
    </source>
</evidence>
<organism evidence="5 6">
    <name type="scientific">Pseudoduganella rivuli</name>
    <dbReference type="NCBI Taxonomy" id="2666085"/>
    <lineage>
        <taxon>Bacteria</taxon>
        <taxon>Pseudomonadati</taxon>
        <taxon>Pseudomonadota</taxon>
        <taxon>Betaproteobacteria</taxon>
        <taxon>Burkholderiales</taxon>
        <taxon>Oxalobacteraceae</taxon>
        <taxon>Telluria group</taxon>
        <taxon>Pseudoduganella</taxon>
    </lineage>
</organism>
<dbReference type="PANTHER" id="PTHR47199:SF2">
    <property type="entry name" value="PHOTOSYSTEM II STABILITY_ASSEMBLY FACTOR HCF136, CHLOROPLASTIC"/>
    <property type="match status" value="1"/>
</dbReference>
<feature type="domain" description="Photosynthesis system II assembly factor Ycf48/Hcf136-like" evidence="4">
    <location>
        <begin position="160"/>
        <end position="314"/>
    </location>
</feature>
<dbReference type="GO" id="GO:0009523">
    <property type="term" value="C:photosystem II"/>
    <property type="evidence" value="ECO:0007669"/>
    <property type="project" value="UniProtKB-KW"/>
</dbReference>
<feature type="signal peptide" evidence="3">
    <location>
        <begin position="1"/>
        <end position="26"/>
    </location>
</feature>
<accession>A0A7X2ILB5</accession>
<evidence type="ECO:0000313" key="5">
    <source>
        <dbReference type="EMBL" id="MRV71647.1"/>
    </source>
</evidence>
<keyword evidence="3" id="KW-0732">Signal</keyword>
<dbReference type="Proteomes" id="UP000446768">
    <property type="component" value="Unassembled WGS sequence"/>
</dbReference>
<dbReference type="PANTHER" id="PTHR47199">
    <property type="entry name" value="PHOTOSYSTEM II STABILITY/ASSEMBLY FACTOR HCF136, CHLOROPLASTIC"/>
    <property type="match status" value="1"/>
</dbReference>
<dbReference type="EMBL" id="WKJJ01000004">
    <property type="protein sequence ID" value="MRV71647.1"/>
    <property type="molecule type" value="Genomic_DNA"/>
</dbReference>